<dbReference type="Pfam" id="PF10806">
    <property type="entry name" value="SAM35"/>
    <property type="match status" value="1"/>
</dbReference>
<protein>
    <submittedName>
        <fullName evidence="1">Uncharacterized protein</fullName>
    </submittedName>
</protein>
<gene>
    <name evidence="1" type="ORF">BN980_GECA04s03310g</name>
</gene>
<organism evidence="1 2">
    <name type="scientific">Geotrichum candidum</name>
    <name type="common">Oospora lactis</name>
    <name type="synonym">Dipodascus geotrichum</name>
    <dbReference type="NCBI Taxonomy" id="1173061"/>
    <lineage>
        <taxon>Eukaryota</taxon>
        <taxon>Fungi</taxon>
        <taxon>Dikarya</taxon>
        <taxon>Ascomycota</taxon>
        <taxon>Saccharomycotina</taxon>
        <taxon>Dipodascomycetes</taxon>
        <taxon>Dipodascales</taxon>
        <taxon>Dipodascaceae</taxon>
        <taxon>Geotrichum</taxon>
    </lineage>
</organism>
<dbReference type="EMBL" id="CCBN010000004">
    <property type="protein sequence ID" value="CDO53042.1"/>
    <property type="molecule type" value="Genomic_DNA"/>
</dbReference>
<evidence type="ECO:0000313" key="2">
    <source>
        <dbReference type="Proteomes" id="UP000242525"/>
    </source>
</evidence>
<evidence type="ECO:0000313" key="1">
    <source>
        <dbReference type="EMBL" id="CDO53042.1"/>
    </source>
</evidence>
<reference evidence="1" key="1">
    <citation type="submission" date="2014-03" db="EMBL/GenBank/DDBJ databases">
        <authorList>
            <person name="Casaregola S."/>
        </authorList>
    </citation>
    <scope>NUCLEOTIDE SEQUENCE [LARGE SCALE GENOMIC DNA]</scope>
    <source>
        <strain evidence="1">CLIB 918</strain>
    </source>
</reference>
<name>A0A0J9X8B0_GEOCN</name>
<proteinExistence type="predicted"/>
<dbReference type="Proteomes" id="UP000242525">
    <property type="component" value="Unassembled WGS sequence"/>
</dbReference>
<comment type="caution">
    <text evidence="1">The sequence shown here is derived from an EMBL/GenBank/DDBJ whole genome shotgun (WGS) entry which is preliminary data.</text>
</comment>
<sequence length="364" mass="40198">MAVPNKNRKSWVQVPESIKYVFDKFPLYTNPPAPVPQSVRADLNTAAALDPADKAARKLNLHVYNVDATDGLATDPGSIEIQGLLCLKNLADQARTTVVSSHSAPTDVQRLPYLVDKRGTKSVIYKSPQSIRANLLLPPVGATPVYTNLVSTSLQDWWTITVIMDSHLREVVFGEGQYRSPIVPGVVENFLKDEWTQMIIEELRPRYPAVIDALVANNSIVKTSSKIYSLVRSQIYVASTDNGADANDSSNIVMFFRTTEQGQNILAEIRARAREALEVFTTLIKNSDKGFLGVGLGNRETIKHEDVTDAGLGSLDILLFSYVYRMSKGVSTIVNSEFTTLLADFPEVLGHSERVYSSLFSQSE</sequence>
<dbReference type="AlphaFoldDB" id="A0A0J9X8B0"/>
<accession>A0A0J9X8B0</accession>
<dbReference type="InterPro" id="IPR021211">
    <property type="entry name" value="SAM35"/>
</dbReference>
<keyword evidence="2" id="KW-1185">Reference proteome</keyword>